<evidence type="ECO:0000259" key="3">
    <source>
        <dbReference type="Pfam" id="PF00685"/>
    </source>
</evidence>
<evidence type="ECO:0000256" key="2">
    <source>
        <dbReference type="ARBA" id="ARBA00022679"/>
    </source>
</evidence>
<gene>
    <name evidence="4" type="ORF">OBRU01_26710</name>
</gene>
<comment type="similarity">
    <text evidence="1">Belongs to the sulfotransferase 1 family.</text>
</comment>
<keyword evidence="5" id="KW-1185">Reference proteome</keyword>
<dbReference type="PANTHER" id="PTHR11783">
    <property type="entry name" value="SULFOTRANSFERASE SULT"/>
    <property type="match status" value="1"/>
</dbReference>
<dbReference type="GO" id="GO:0008146">
    <property type="term" value="F:sulfotransferase activity"/>
    <property type="evidence" value="ECO:0007669"/>
    <property type="project" value="InterPro"/>
</dbReference>
<comment type="caution">
    <text evidence="4">The sequence shown here is derived from an EMBL/GenBank/DDBJ whole genome shotgun (WGS) entry which is preliminary data.</text>
</comment>
<name>A0A0L7K2I7_OPEBR</name>
<evidence type="ECO:0000313" key="4">
    <source>
        <dbReference type="EMBL" id="KOB52016.1"/>
    </source>
</evidence>
<feature type="domain" description="Sulfotransferase" evidence="3">
    <location>
        <begin position="1"/>
        <end position="106"/>
    </location>
</feature>
<dbReference type="Gene3D" id="3.40.50.300">
    <property type="entry name" value="P-loop containing nucleotide triphosphate hydrolases"/>
    <property type="match status" value="2"/>
</dbReference>
<dbReference type="Pfam" id="PF00685">
    <property type="entry name" value="Sulfotransfer_1"/>
    <property type="match status" value="1"/>
</dbReference>
<dbReference type="InterPro" id="IPR027417">
    <property type="entry name" value="P-loop_NTPase"/>
</dbReference>
<keyword evidence="2 4" id="KW-0808">Transferase</keyword>
<reference evidence="4 5" key="1">
    <citation type="journal article" date="2015" name="Genome Biol. Evol.">
        <title>The genome of winter moth (Operophtera brumata) provides a genomic perspective on sexual dimorphism and phenology.</title>
        <authorList>
            <person name="Derks M.F."/>
            <person name="Smit S."/>
            <person name="Salis L."/>
            <person name="Schijlen E."/>
            <person name="Bossers A."/>
            <person name="Mateman C."/>
            <person name="Pijl A.S."/>
            <person name="de Ridder D."/>
            <person name="Groenen M.A."/>
            <person name="Visser M.E."/>
            <person name="Megens H.J."/>
        </authorList>
    </citation>
    <scope>NUCLEOTIDE SEQUENCE [LARGE SCALE GENOMIC DNA]</scope>
    <source>
        <strain evidence="4">WM2013NL</strain>
        <tissue evidence="4">Head and thorax</tissue>
    </source>
</reference>
<dbReference type="AlphaFoldDB" id="A0A0L7K2I7"/>
<sequence length="136" mass="15792">MVWLLMNDLDYETSREQPLYSRFPMLEITSMIPDIGFELLKANFLNLGNFQGLGDAARCPSWKTISQAPRSSPRFIKTHLPLSMLPPNLLNTAKVVYVARDPRDVLPWTPIVTHANEAWEQRHHPNLHFVFYEDML</sequence>
<organism evidence="4 5">
    <name type="scientific">Operophtera brumata</name>
    <name type="common">Winter moth</name>
    <name type="synonym">Phalaena brumata</name>
    <dbReference type="NCBI Taxonomy" id="104452"/>
    <lineage>
        <taxon>Eukaryota</taxon>
        <taxon>Metazoa</taxon>
        <taxon>Ecdysozoa</taxon>
        <taxon>Arthropoda</taxon>
        <taxon>Hexapoda</taxon>
        <taxon>Insecta</taxon>
        <taxon>Pterygota</taxon>
        <taxon>Neoptera</taxon>
        <taxon>Endopterygota</taxon>
        <taxon>Lepidoptera</taxon>
        <taxon>Glossata</taxon>
        <taxon>Ditrysia</taxon>
        <taxon>Geometroidea</taxon>
        <taxon>Geometridae</taxon>
        <taxon>Larentiinae</taxon>
        <taxon>Operophtera</taxon>
    </lineage>
</organism>
<feature type="non-terminal residue" evidence="4">
    <location>
        <position position="1"/>
    </location>
</feature>
<dbReference type="Proteomes" id="UP000037510">
    <property type="component" value="Unassembled WGS sequence"/>
</dbReference>
<evidence type="ECO:0000313" key="5">
    <source>
        <dbReference type="Proteomes" id="UP000037510"/>
    </source>
</evidence>
<accession>A0A0L7K2I7</accession>
<evidence type="ECO:0000256" key="1">
    <source>
        <dbReference type="ARBA" id="ARBA00005771"/>
    </source>
</evidence>
<dbReference type="SUPFAM" id="SSF52540">
    <property type="entry name" value="P-loop containing nucleoside triphosphate hydrolases"/>
    <property type="match status" value="1"/>
</dbReference>
<dbReference type="STRING" id="104452.A0A0L7K2I7"/>
<proteinExistence type="inferred from homology"/>
<dbReference type="EMBL" id="JTDY01014579">
    <property type="protein sequence ID" value="KOB52016.1"/>
    <property type="molecule type" value="Genomic_DNA"/>
</dbReference>
<protein>
    <submittedName>
        <fullName evidence="4">Sulfotransferase</fullName>
    </submittedName>
</protein>
<dbReference type="InterPro" id="IPR000863">
    <property type="entry name" value="Sulfotransferase_dom"/>
</dbReference>
<feature type="non-terminal residue" evidence="4">
    <location>
        <position position="136"/>
    </location>
</feature>